<evidence type="ECO:0000256" key="1">
    <source>
        <dbReference type="SAM" id="MobiDB-lite"/>
    </source>
</evidence>
<dbReference type="EMBL" id="AWUE01003532">
    <property type="protein sequence ID" value="OMP13696.1"/>
    <property type="molecule type" value="Genomic_DNA"/>
</dbReference>
<feature type="compositionally biased region" description="Basic and acidic residues" evidence="1">
    <location>
        <begin position="64"/>
        <end position="86"/>
    </location>
</feature>
<reference evidence="3" key="1">
    <citation type="submission" date="2013-09" db="EMBL/GenBank/DDBJ databases">
        <title>Corchorus olitorius genome sequencing.</title>
        <authorList>
            <person name="Alam M."/>
            <person name="Haque M.S."/>
            <person name="Islam M.S."/>
            <person name="Emdad E.M."/>
            <person name="Islam M.M."/>
            <person name="Ahmed B."/>
            <person name="Halim A."/>
            <person name="Hossen Q.M.M."/>
            <person name="Hossain M.Z."/>
            <person name="Ahmed R."/>
            <person name="Khan M.M."/>
            <person name="Islam R."/>
            <person name="Rashid M.M."/>
            <person name="Khan S.A."/>
            <person name="Rahman M.S."/>
            <person name="Alam M."/>
            <person name="Yahiya A.S."/>
            <person name="Khan M.S."/>
            <person name="Azam M.S."/>
            <person name="Haque T."/>
            <person name="Lashkar M.Z.H."/>
            <person name="Akhand A.I."/>
            <person name="Morshed G."/>
            <person name="Roy S."/>
            <person name="Uddin K.S."/>
            <person name="Rabeya T."/>
            <person name="Hossain A.S."/>
            <person name="Chowdhury A."/>
            <person name="Snigdha A.R."/>
            <person name="Mortoza M.S."/>
            <person name="Matin S.A."/>
            <person name="Hoque S.M.E."/>
            <person name="Islam M.K."/>
            <person name="Roy D.K."/>
            <person name="Haider R."/>
            <person name="Moosa M.M."/>
            <person name="Elias S.M."/>
            <person name="Hasan A.M."/>
            <person name="Jahan S."/>
            <person name="Shafiuddin M."/>
            <person name="Mahmood N."/>
            <person name="Shommy N.S."/>
        </authorList>
    </citation>
    <scope>NUCLEOTIDE SEQUENCE [LARGE SCALE GENOMIC DNA]</scope>
    <source>
        <strain evidence="3">cv. O-4</strain>
    </source>
</reference>
<proteinExistence type="predicted"/>
<name>A0A1R3L2X6_9ROSI</name>
<accession>A0A1R3L2X6</accession>
<gene>
    <name evidence="2" type="ORF">COLO4_01134</name>
</gene>
<feature type="compositionally biased region" description="Basic and acidic residues" evidence="1">
    <location>
        <begin position="1"/>
        <end position="13"/>
    </location>
</feature>
<keyword evidence="3" id="KW-1185">Reference proteome</keyword>
<evidence type="ECO:0000313" key="2">
    <source>
        <dbReference type="EMBL" id="OMP13696.1"/>
    </source>
</evidence>
<sequence length="140" mass="15281">AEQLGAEHDRQQQADDEDAHSGLGGRGLVDADMQIEDQVTDACAEMVQISPDEREDDNLGEAVGQKRRELGETDFRRETLLEQVQHERKKKEHQRTAGTVEDGHLTGPGQAVAGDIAQTDVPVDRPGFLDGFCHGQTPIG</sequence>
<dbReference type="Proteomes" id="UP000187203">
    <property type="component" value="Unassembled WGS sequence"/>
</dbReference>
<comment type="caution">
    <text evidence="2">The sequence shown here is derived from an EMBL/GenBank/DDBJ whole genome shotgun (WGS) entry which is preliminary data.</text>
</comment>
<evidence type="ECO:0000313" key="3">
    <source>
        <dbReference type="Proteomes" id="UP000187203"/>
    </source>
</evidence>
<dbReference type="AlphaFoldDB" id="A0A1R3L2X6"/>
<protein>
    <submittedName>
        <fullName evidence="2">Uncharacterized protein</fullName>
    </submittedName>
</protein>
<organism evidence="2 3">
    <name type="scientific">Corchorus olitorius</name>
    <dbReference type="NCBI Taxonomy" id="93759"/>
    <lineage>
        <taxon>Eukaryota</taxon>
        <taxon>Viridiplantae</taxon>
        <taxon>Streptophyta</taxon>
        <taxon>Embryophyta</taxon>
        <taxon>Tracheophyta</taxon>
        <taxon>Spermatophyta</taxon>
        <taxon>Magnoliopsida</taxon>
        <taxon>eudicotyledons</taxon>
        <taxon>Gunneridae</taxon>
        <taxon>Pentapetalae</taxon>
        <taxon>rosids</taxon>
        <taxon>malvids</taxon>
        <taxon>Malvales</taxon>
        <taxon>Malvaceae</taxon>
        <taxon>Grewioideae</taxon>
        <taxon>Apeibeae</taxon>
        <taxon>Corchorus</taxon>
    </lineage>
</organism>
<feature type="region of interest" description="Disordered" evidence="1">
    <location>
        <begin position="1"/>
        <end position="30"/>
    </location>
</feature>
<feature type="non-terminal residue" evidence="2">
    <location>
        <position position="1"/>
    </location>
</feature>
<feature type="region of interest" description="Disordered" evidence="1">
    <location>
        <begin position="51"/>
        <end position="111"/>
    </location>
</feature>